<dbReference type="PROSITE" id="PS00710">
    <property type="entry name" value="PGM_PMM"/>
    <property type="match status" value="1"/>
</dbReference>
<evidence type="ECO:0000313" key="12">
    <source>
        <dbReference type="EMBL" id="BAV57063.1"/>
    </source>
</evidence>
<evidence type="ECO:0000256" key="3">
    <source>
        <dbReference type="ARBA" id="ARBA00022553"/>
    </source>
</evidence>
<dbReference type="Pfam" id="PF02879">
    <property type="entry name" value="PGM_PMM_II"/>
    <property type="match status" value="1"/>
</dbReference>
<protein>
    <submittedName>
        <fullName evidence="12">Phosphoglucomutase</fullName>
    </submittedName>
</protein>
<evidence type="ECO:0000256" key="1">
    <source>
        <dbReference type="ARBA" id="ARBA00001946"/>
    </source>
</evidence>
<keyword evidence="3" id="KW-0597">Phosphoprotein</keyword>
<reference evidence="11" key="2">
    <citation type="submission" date="2016-12" db="EMBL/GenBank/DDBJ databases">
        <title>Gene cluster of aristeromycin and coformycin.</title>
        <authorList>
            <person name="Chen W."/>
            <person name="Xu G."/>
        </authorList>
    </citation>
    <scope>NUCLEOTIDE SEQUENCE</scope>
    <source>
        <strain evidence="11">JCM 5028</strain>
    </source>
</reference>
<evidence type="ECO:0000256" key="4">
    <source>
        <dbReference type="ARBA" id="ARBA00022723"/>
    </source>
</evidence>
<evidence type="ECO:0000256" key="6">
    <source>
        <dbReference type="ARBA" id="ARBA00023235"/>
    </source>
</evidence>
<dbReference type="SUPFAM" id="SSF53738">
    <property type="entry name" value="Phosphoglucomutase, first 3 domains"/>
    <property type="match status" value="3"/>
</dbReference>
<dbReference type="InterPro" id="IPR016066">
    <property type="entry name" value="A-D-PHexomutase_CS"/>
</dbReference>
<gene>
    <name evidence="12" type="primary">ari8</name>
    <name evidence="11" type="synonym">armH</name>
</gene>
<dbReference type="Gene3D" id="3.30.310.50">
    <property type="entry name" value="Alpha-D-phosphohexomutase, C-terminal domain"/>
    <property type="match status" value="1"/>
</dbReference>
<evidence type="ECO:0000259" key="9">
    <source>
        <dbReference type="Pfam" id="PF02879"/>
    </source>
</evidence>
<dbReference type="InterPro" id="IPR016055">
    <property type="entry name" value="A-D-PHexomutase_a/b/a-I/II/III"/>
</dbReference>
<keyword evidence="6" id="KW-0413">Isomerase</keyword>
<keyword evidence="5 7" id="KW-0460">Magnesium</keyword>
<dbReference type="GO" id="GO:0005975">
    <property type="term" value="P:carbohydrate metabolic process"/>
    <property type="evidence" value="ECO:0007669"/>
    <property type="project" value="InterPro"/>
</dbReference>
<evidence type="ECO:0000259" key="10">
    <source>
        <dbReference type="Pfam" id="PF02880"/>
    </source>
</evidence>
<keyword evidence="4 7" id="KW-0479">Metal-binding</keyword>
<evidence type="ECO:0000313" key="11">
    <source>
        <dbReference type="EMBL" id="AUV64126.1"/>
    </source>
</evidence>
<comment type="cofactor">
    <cofactor evidence="1">
        <name>Mg(2+)</name>
        <dbReference type="ChEBI" id="CHEBI:18420"/>
    </cofactor>
</comment>
<dbReference type="AlphaFoldDB" id="A0A1B4ZC97"/>
<dbReference type="PANTHER" id="PTHR43771:SF1">
    <property type="entry name" value="PHOSPHOMANNOMUTASE"/>
    <property type="match status" value="1"/>
</dbReference>
<dbReference type="Pfam" id="PF02880">
    <property type="entry name" value="PGM_PMM_III"/>
    <property type="match status" value="1"/>
</dbReference>
<evidence type="ECO:0000256" key="2">
    <source>
        <dbReference type="ARBA" id="ARBA00010231"/>
    </source>
</evidence>
<dbReference type="EMBL" id="LC054541">
    <property type="protein sequence ID" value="BAV57063.1"/>
    <property type="molecule type" value="Genomic_DNA"/>
</dbReference>
<dbReference type="InterPro" id="IPR005845">
    <property type="entry name" value="A-D-PHexomutase_a/b/a-II"/>
</dbReference>
<reference evidence="12" key="1">
    <citation type="journal article" date="2016" name="ChemBioChem">
        <title>Five-Membered Cyclitol Phosphate Formation by a myo-Inositol Phosphate Synthase Orthologue in the Biosynthesis of the Carbocyclic Nucleoside Antibiotic Aristeromycin.</title>
        <authorList>
            <person name="Kudo F."/>
            <person name="Tsunoda T."/>
            <person name="Takashima M."/>
            <person name="Eguchi T."/>
        </authorList>
    </citation>
    <scope>NUCLEOTIDE SEQUENCE</scope>
    <source>
        <strain evidence="12">NBRC 13005</strain>
    </source>
</reference>
<dbReference type="Pfam" id="PF02878">
    <property type="entry name" value="PGM_PMM_I"/>
    <property type="match status" value="1"/>
</dbReference>
<dbReference type="PRINTS" id="PR00509">
    <property type="entry name" value="PGMPMM"/>
</dbReference>
<dbReference type="Gene3D" id="3.40.120.10">
    <property type="entry name" value="Alpha-D-Glucose-1,6-Bisphosphate, subunit A, domain 3"/>
    <property type="match status" value="3"/>
</dbReference>
<dbReference type="InterPro" id="IPR036900">
    <property type="entry name" value="A-D-PHexomutase_C_sf"/>
</dbReference>
<accession>A0A1B4ZC97</accession>
<feature type="domain" description="Alpha-D-phosphohexomutase alpha/beta/alpha" evidence="9">
    <location>
        <begin position="167"/>
        <end position="265"/>
    </location>
</feature>
<evidence type="ECO:0000256" key="7">
    <source>
        <dbReference type="RuleBase" id="RU004326"/>
    </source>
</evidence>
<feature type="domain" description="Alpha-D-phosphohexomutase alpha/beta/alpha" evidence="10">
    <location>
        <begin position="270"/>
        <end position="379"/>
    </location>
</feature>
<dbReference type="InterPro" id="IPR005841">
    <property type="entry name" value="Alpha-D-phosphohexomutase_SF"/>
</dbReference>
<comment type="similarity">
    <text evidence="2 7">Belongs to the phosphohexose mutase family.</text>
</comment>
<organism evidence="12">
    <name type="scientific">Streptomyces citricolor</name>
    <dbReference type="NCBI Taxonomy" id="212427"/>
    <lineage>
        <taxon>Bacteria</taxon>
        <taxon>Bacillati</taxon>
        <taxon>Actinomycetota</taxon>
        <taxon>Actinomycetes</taxon>
        <taxon>Kitasatosporales</taxon>
        <taxon>Streptomycetaceae</taxon>
        <taxon>Streptomyces</taxon>
    </lineage>
</organism>
<evidence type="ECO:0000256" key="5">
    <source>
        <dbReference type="ARBA" id="ARBA00022842"/>
    </source>
</evidence>
<sequence length="477" mass="49831">MTEMNTALRLRSSADGWRGVIGESFTPASAGLLAGCVVEVVASSPRVLVTHDGRRFGAQAAQAVVRAAQAAGARQVRLVPHLPTPTATAAVRLGEADLALLVTASHNPPRWNGLKVKAAPGCPPPKAVERATDELFGRRLQDALAGTGTDADPVAEAESGDAVVGRHIEDVLSRLPRRPTRRLSVVVDGLGGIAGGPTARLCSELNWDVHAVGHLPAPDFGGLVPDPSVPASRRRVTGEVLDRGADLGIVLDGDGDRVYVVDERGRTVQSHELLALLLEHRHRAGYGTPRRGVAVTASAGTAVRRVARWIGAPVKEFGIGFKHLSPQLAAGLADAAGGSVGDLAFAEYGVDRDPFAAIALFADLLGATELSVASLLDDLRARVGDLSWFEAKVDGVADNAALREAGLKALAESRLDRSVSAVTETDGVKFWLGRGQWLLLRPSSTEGGVRIYGEFLAESAADGLVQRVVEAVGTGLS</sequence>
<evidence type="ECO:0000259" key="8">
    <source>
        <dbReference type="Pfam" id="PF02878"/>
    </source>
</evidence>
<feature type="domain" description="Alpha-D-phosphohexomutase alpha/beta/alpha" evidence="8">
    <location>
        <begin position="14"/>
        <end position="131"/>
    </location>
</feature>
<dbReference type="InterPro" id="IPR005846">
    <property type="entry name" value="A-D-PHexomutase_a/b/a-III"/>
</dbReference>
<dbReference type="EMBL" id="KY313600">
    <property type="protein sequence ID" value="AUV64126.1"/>
    <property type="molecule type" value="Genomic_DNA"/>
</dbReference>
<dbReference type="InterPro" id="IPR005844">
    <property type="entry name" value="A-D-PHexomutase_a/b/a-I"/>
</dbReference>
<dbReference type="SUPFAM" id="SSF55957">
    <property type="entry name" value="Phosphoglucomutase, C-terminal domain"/>
    <property type="match status" value="1"/>
</dbReference>
<dbReference type="PANTHER" id="PTHR43771">
    <property type="entry name" value="PHOSPHOMANNOMUTASE"/>
    <property type="match status" value="1"/>
</dbReference>
<dbReference type="GO" id="GO:0000287">
    <property type="term" value="F:magnesium ion binding"/>
    <property type="evidence" value="ECO:0007669"/>
    <property type="project" value="InterPro"/>
</dbReference>
<proteinExistence type="inferred from homology"/>
<dbReference type="GO" id="GO:0016868">
    <property type="term" value="F:intramolecular phosphotransferase activity"/>
    <property type="evidence" value="ECO:0007669"/>
    <property type="project" value="InterPro"/>
</dbReference>
<name>A0A1B4ZC97_9ACTN</name>